<dbReference type="AlphaFoldDB" id="A0A2C6DGB1"/>
<evidence type="ECO:0000313" key="5">
    <source>
        <dbReference type="Proteomes" id="UP000373449"/>
    </source>
</evidence>
<evidence type="ECO:0000313" key="2">
    <source>
        <dbReference type="EMBL" id="PHI28247.1"/>
    </source>
</evidence>
<dbReference type="EMBL" id="PDDX01000001">
    <property type="protein sequence ID" value="PHI28247.1"/>
    <property type="molecule type" value="Genomic_DNA"/>
</dbReference>
<dbReference type="InterPro" id="IPR039552">
    <property type="entry name" value="IS66_C"/>
</dbReference>
<dbReference type="Pfam" id="PF13817">
    <property type="entry name" value="DDE_Tnp_IS66_C"/>
    <property type="match status" value="1"/>
</dbReference>
<evidence type="ECO:0000259" key="1">
    <source>
        <dbReference type="Pfam" id="PF13817"/>
    </source>
</evidence>
<sequence length="31" mass="3629">MSLLETAWLNGLEPYVWLKSVLTRLAEWPVL</sequence>
<proteinExistence type="predicted"/>
<evidence type="ECO:0000313" key="4">
    <source>
        <dbReference type="Proteomes" id="UP000224974"/>
    </source>
</evidence>
<organism evidence="2 4">
    <name type="scientific">Budvicia aquatica</name>
    <dbReference type="NCBI Taxonomy" id="82979"/>
    <lineage>
        <taxon>Bacteria</taxon>
        <taxon>Pseudomonadati</taxon>
        <taxon>Pseudomonadota</taxon>
        <taxon>Gammaproteobacteria</taxon>
        <taxon>Enterobacterales</taxon>
        <taxon>Budviciaceae</taxon>
        <taxon>Budvicia</taxon>
    </lineage>
</organism>
<dbReference type="Proteomes" id="UP000373449">
    <property type="component" value="Unassembled WGS sequence"/>
</dbReference>
<accession>A0A2C6DGB1</accession>
<dbReference type="Proteomes" id="UP000224974">
    <property type="component" value="Unassembled WGS sequence"/>
</dbReference>
<keyword evidence="4" id="KW-1185">Reference proteome</keyword>
<gene>
    <name evidence="2" type="ORF">CRN84_02310</name>
    <name evidence="3" type="ORF">NCTC12282_01013</name>
</gene>
<reference evidence="2" key="2">
    <citation type="submission" date="2017-09" db="EMBL/GenBank/DDBJ databases">
        <title>FDA dAtabase for Regulatory Grade micrObial Sequences (FDA-ARGOS): Supporting development and validation of Infectious Disease Dx tests.</title>
        <authorList>
            <person name="Minogue T."/>
            <person name="Wolcott M."/>
            <person name="Wasieloski L."/>
            <person name="Aguilar W."/>
            <person name="Moore D."/>
            <person name="Tallon L.J."/>
            <person name="Sadzewicz L."/>
            <person name="Ott S."/>
            <person name="Zhao X."/>
            <person name="Nagaraj S."/>
            <person name="Vavikolanu K."/>
            <person name="Aluvathingal J."/>
            <person name="Nadendla S."/>
            <person name="Sichtig H."/>
        </authorList>
    </citation>
    <scope>NUCLEOTIDE SEQUENCE</scope>
    <source>
        <strain evidence="2">FDAARGOS_387</strain>
    </source>
</reference>
<evidence type="ECO:0000313" key="3">
    <source>
        <dbReference type="EMBL" id="VFS46122.1"/>
    </source>
</evidence>
<feature type="domain" description="Transposase IS66 C-terminal" evidence="1">
    <location>
        <begin position="2"/>
        <end position="30"/>
    </location>
</feature>
<name>A0A2C6DGB1_9GAMM</name>
<protein>
    <recommendedName>
        <fullName evidence="1">Transposase IS66 C-terminal domain-containing protein</fullName>
    </recommendedName>
</protein>
<reference evidence="4" key="1">
    <citation type="submission" date="2017-09" db="EMBL/GenBank/DDBJ databases">
        <title>FDA dAtabase for Regulatory Grade micrObial Sequences (FDA-ARGOS): Supporting development and validation of Infectious Disease Dx tests.</title>
        <authorList>
            <person name="Minogue T."/>
            <person name="Wolcott M."/>
            <person name="Wasieloski L."/>
            <person name="Aguilar W."/>
            <person name="Moore D."/>
            <person name="Tallon L."/>
            <person name="Sadzewicz L."/>
            <person name="Ott S."/>
            <person name="Zhao X."/>
            <person name="Nagaraj S."/>
            <person name="Vavikolanu K."/>
            <person name="Aluvathingal J."/>
            <person name="Nadendla S."/>
            <person name="Sichtig H."/>
        </authorList>
    </citation>
    <scope>NUCLEOTIDE SEQUENCE [LARGE SCALE GENOMIC DNA]</scope>
    <source>
        <strain evidence="4">FDAARGOS_387</strain>
    </source>
</reference>
<reference evidence="3 5" key="3">
    <citation type="submission" date="2019-03" db="EMBL/GenBank/DDBJ databases">
        <authorList>
            <consortium name="Pathogen Informatics"/>
        </authorList>
    </citation>
    <scope>NUCLEOTIDE SEQUENCE [LARGE SCALE GENOMIC DNA]</scope>
    <source>
        <strain evidence="3 5">NCTC12282</strain>
    </source>
</reference>
<dbReference type="EMBL" id="CAADJA010000002">
    <property type="protein sequence ID" value="VFS46122.1"/>
    <property type="molecule type" value="Genomic_DNA"/>
</dbReference>